<evidence type="ECO:0000313" key="2">
    <source>
        <dbReference type="EMBL" id="UKK00766.2"/>
    </source>
</evidence>
<feature type="chain" id="PRO_5038044095" evidence="1">
    <location>
        <begin position="20"/>
        <end position="405"/>
    </location>
</feature>
<dbReference type="AlphaFoldDB" id="A0A976MAC6"/>
<sequence length="405" mass="47726">MKPFICNYVLLILIINSDCIRLSFVNNLKLFNGNVNNYGLSRFKNEPSYEQIPLKAVSRTGVCVPEDVGLFGRTMISYECLYSKDGRTQTGDEWEAEMTAETKANFPGKDKKIKKIKRIDPTRHLPDEGFERFELPAPFDYTKMLLREGTPYLRISVWAPGIKRDQFRVFINYTKEQKYPDSYMESAEDIPNSTELNTYYETCESEPVEPQHKYSYHSTYNDLFNRMPKPDYGYADVTDDNILRPPLIMINFPKNTIVNQWERVTFASKRDPAKNKKLLRIQRAYRPFSHVDLRNISCVYREGTLQMLFKLTHITPPPEFQNNYRLTISEEGEIKPPKVLPLETVHGWMYNWHMFPNTYDLSLDISKNEVPEFTDDMKPNFVDDMTPRQVRKFIREVDEMKKKDK</sequence>
<name>A0A976MAC6_THEOR</name>
<protein>
    <submittedName>
        <fullName evidence="2">Uncharacterized protein</fullName>
    </submittedName>
</protein>
<organism evidence="2 3">
    <name type="scientific">Theileria orientalis</name>
    <dbReference type="NCBI Taxonomy" id="68886"/>
    <lineage>
        <taxon>Eukaryota</taxon>
        <taxon>Sar</taxon>
        <taxon>Alveolata</taxon>
        <taxon>Apicomplexa</taxon>
        <taxon>Aconoidasida</taxon>
        <taxon>Piroplasmida</taxon>
        <taxon>Theileriidae</taxon>
        <taxon>Theileria</taxon>
    </lineage>
</organism>
<evidence type="ECO:0000313" key="3">
    <source>
        <dbReference type="Proteomes" id="UP000244811"/>
    </source>
</evidence>
<dbReference type="EMBL" id="CP056069">
    <property type="protein sequence ID" value="UKK00766.2"/>
    <property type="molecule type" value="Genomic_DNA"/>
</dbReference>
<gene>
    <name evidence="2" type="ORF">MACK_000840</name>
</gene>
<accession>A0A976MAC6</accession>
<dbReference type="Proteomes" id="UP000244811">
    <property type="component" value="Chromosome 1"/>
</dbReference>
<reference evidence="2" key="1">
    <citation type="submission" date="2022-07" db="EMBL/GenBank/DDBJ databases">
        <title>Evaluation of T. orientalis genome assembly methods using nanopore sequencing and analysis of variation between genomes.</title>
        <authorList>
            <person name="Yam J."/>
            <person name="Micallef M.L."/>
            <person name="Liu M."/>
            <person name="Djordjevic S.P."/>
            <person name="Bogema D.R."/>
            <person name="Jenkins C."/>
        </authorList>
    </citation>
    <scope>NUCLEOTIDE SEQUENCE</scope>
    <source>
        <strain evidence="2">Goon Nure</strain>
    </source>
</reference>
<proteinExistence type="predicted"/>
<feature type="signal peptide" evidence="1">
    <location>
        <begin position="1"/>
        <end position="19"/>
    </location>
</feature>
<keyword evidence="1" id="KW-0732">Signal</keyword>
<evidence type="ECO:0000256" key="1">
    <source>
        <dbReference type="SAM" id="SignalP"/>
    </source>
</evidence>